<dbReference type="Proteomes" id="UP000234789">
    <property type="component" value="Unassembled WGS sequence"/>
</dbReference>
<comment type="subcellular location">
    <subcellularLocation>
        <location evidence="1">Cell envelope</location>
    </subcellularLocation>
</comment>
<reference evidence="6 7" key="1">
    <citation type="submission" date="2017-05" db="EMBL/GenBank/DDBJ databases">
        <title>Functional genome analysis of Paenibacillus pasadenensis strain R16: insights on endophytic life style and antifungal activity.</title>
        <authorList>
            <person name="Passera A."/>
            <person name="Marcolungo L."/>
            <person name="Casati P."/>
            <person name="Brasca M."/>
            <person name="Quaglino F."/>
            <person name="Delledonne M."/>
        </authorList>
    </citation>
    <scope>NUCLEOTIDE SEQUENCE [LARGE SCALE GENOMIC DNA]</scope>
    <source>
        <strain evidence="6 7">R16</strain>
    </source>
</reference>
<evidence type="ECO:0000259" key="5">
    <source>
        <dbReference type="Pfam" id="PF13407"/>
    </source>
</evidence>
<comment type="caution">
    <text evidence="6">The sequence shown here is derived from an EMBL/GenBank/DDBJ whole genome shotgun (WGS) entry which is preliminary data.</text>
</comment>
<dbReference type="SUPFAM" id="SSF53822">
    <property type="entry name" value="Periplasmic binding protein-like I"/>
    <property type="match status" value="1"/>
</dbReference>
<gene>
    <name evidence="6" type="ORF">B8V81_1656</name>
</gene>
<evidence type="ECO:0000256" key="4">
    <source>
        <dbReference type="SAM" id="Phobius"/>
    </source>
</evidence>
<feature type="transmembrane region" description="Helical" evidence="4">
    <location>
        <begin position="12"/>
        <end position="31"/>
    </location>
</feature>
<keyword evidence="4" id="KW-0472">Membrane</keyword>
<keyword evidence="7" id="KW-1185">Reference proteome</keyword>
<evidence type="ECO:0000256" key="3">
    <source>
        <dbReference type="ARBA" id="ARBA00022729"/>
    </source>
</evidence>
<dbReference type="Pfam" id="PF13407">
    <property type="entry name" value="Peripla_BP_4"/>
    <property type="match status" value="1"/>
</dbReference>
<dbReference type="GO" id="GO:0030246">
    <property type="term" value="F:carbohydrate binding"/>
    <property type="evidence" value="ECO:0007669"/>
    <property type="project" value="UniProtKB-ARBA"/>
</dbReference>
<accession>A0A2N5NAR1</accession>
<keyword evidence="4" id="KW-1133">Transmembrane helix</keyword>
<dbReference type="AlphaFoldDB" id="A0A2N5NAR1"/>
<dbReference type="InterPro" id="IPR025997">
    <property type="entry name" value="SBP_2_dom"/>
</dbReference>
<dbReference type="EMBL" id="NFEZ01000003">
    <property type="protein sequence ID" value="PLT47432.1"/>
    <property type="molecule type" value="Genomic_DNA"/>
</dbReference>
<name>A0A2N5NAR1_9BACL</name>
<dbReference type="CDD" id="cd19969">
    <property type="entry name" value="PBP1_ABC_sugar_binding-like"/>
    <property type="match status" value="1"/>
</dbReference>
<dbReference type="GO" id="GO:0030313">
    <property type="term" value="C:cell envelope"/>
    <property type="evidence" value="ECO:0007669"/>
    <property type="project" value="UniProtKB-SubCell"/>
</dbReference>
<evidence type="ECO:0000256" key="2">
    <source>
        <dbReference type="ARBA" id="ARBA00007639"/>
    </source>
</evidence>
<evidence type="ECO:0000256" key="1">
    <source>
        <dbReference type="ARBA" id="ARBA00004196"/>
    </source>
</evidence>
<evidence type="ECO:0000313" key="6">
    <source>
        <dbReference type="EMBL" id="PLT47432.1"/>
    </source>
</evidence>
<comment type="similarity">
    <text evidence="2">Belongs to the bacterial solute-binding protein 2 family.</text>
</comment>
<dbReference type="Gene3D" id="3.40.50.2300">
    <property type="match status" value="2"/>
</dbReference>
<protein>
    <submittedName>
        <fullName evidence="6">Arabinose sensor protein</fullName>
    </submittedName>
</protein>
<dbReference type="PANTHER" id="PTHR46847">
    <property type="entry name" value="D-ALLOSE-BINDING PERIPLASMIC PROTEIN-RELATED"/>
    <property type="match status" value="1"/>
</dbReference>
<organism evidence="6 7">
    <name type="scientific">Paenibacillus pasadenensis</name>
    <dbReference type="NCBI Taxonomy" id="217090"/>
    <lineage>
        <taxon>Bacteria</taxon>
        <taxon>Bacillati</taxon>
        <taxon>Bacillota</taxon>
        <taxon>Bacilli</taxon>
        <taxon>Bacillales</taxon>
        <taxon>Paenibacillaceae</taxon>
        <taxon>Paenibacillus</taxon>
    </lineage>
</organism>
<dbReference type="InterPro" id="IPR028082">
    <property type="entry name" value="Peripla_BP_I"/>
</dbReference>
<evidence type="ECO:0000313" key="7">
    <source>
        <dbReference type="Proteomes" id="UP000234789"/>
    </source>
</evidence>
<keyword evidence="4" id="KW-0812">Transmembrane</keyword>
<feature type="domain" description="Periplasmic binding protein" evidence="5">
    <location>
        <begin position="55"/>
        <end position="302"/>
    </location>
</feature>
<sequence>MPDRRECLMKKLVLVYLVLIAAFAVFLYAAFSKDDSDALGGVTGLHGERGETYVMVNFLTGIDYWKNALKGFEDAAEALGVSVEYRGSTQYDVHEEVKVLEQAIARKPAGIAISAINSDALRAAIDKAVDAGIPVVMFDSDAPSSKAYSFLGTDNYEAGVTAARQMAERVGATGKVGIITHPNQLNHQERTRGFEETLRKEFPGLVPASVADGKGDQLESERAAAAMMKRDPDLVGIFVTEANGGVGAGNAVLKQGKLGEVRIISFDTNKATLDMVKSGTIAATLAQGTWNMGYWSLMQLFHARQERIDPLPDWQSAGVSPLPAYVDTGITVVTRDNVDLYYAK</sequence>
<dbReference type="PANTHER" id="PTHR46847:SF1">
    <property type="entry name" value="D-ALLOSE-BINDING PERIPLASMIC PROTEIN-RELATED"/>
    <property type="match status" value="1"/>
</dbReference>
<keyword evidence="3" id="KW-0732">Signal</keyword>
<proteinExistence type="inferred from homology"/>